<accession>A0A7J0BX66</accession>
<dbReference type="EMBL" id="BLVP01000036">
    <property type="protein sequence ID" value="GFM38283.1"/>
    <property type="molecule type" value="Genomic_DNA"/>
</dbReference>
<organism evidence="1 2">
    <name type="scientific">Desulfovibrio psychrotolerans</name>
    <dbReference type="NCBI Taxonomy" id="415242"/>
    <lineage>
        <taxon>Bacteria</taxon>
        <taxon>Pseudomonadati</taxon>
        <taxon>Thermodesulfobacteriota</taxon>
        <taxon>Desulfovibrionia</taxon>
        <taxon>Desulfovibrionales</taxon>
        <taxon>Desulfovibrionaceae</taxon>
        <taxon>Desulfovibrio</taxon>
    </lineage>
</organism>
<protein>
    <recommendedName>
        <fullName evidence="3">Replication terminator protein</fullName>
    </recommendedName>
</protein>
<sequence length="135" mass="14008">MPTDDGLVSLANLKGGAVIEAADYALQEVFENILDPNTEPTQMREVTVKLVFKPGKDRSTSAILVKVDRKLAAQAPFDSTIAIGKGLDGKAIGSEFGALDPGQHILPETVEDPGKAFAGSKNVTPFKSAAAGGAN</sequence>
<comment type="caution">
    <text evidence="1">The sequence shown here is derived from an EMBL/GenBank/DDBJ whole genome shotgun (WGS) entry which is preliminary data.</text>
</comment>
<dbReference type="RefSeq" id="WP_174410905.1">
    <property type="nucleotide sequence ID" value="NZ_BLVP01000036.1"/>
</dbReference>
<name>A0A7J0BX66_9BACT</name>
<evidence type="ECO:0008006" key="3">
    <source>
        <dbReference type="Google" id="ProtNLM"/>
    </source>
</evidence>
<evidence type="ECO:0000313" key="2">
    <source>
        <dbReference type="Proteomes" id="UP000503820"/>
    </source>
</evidence>
<dbReference type="AlphaFoldDB" id="A0A7J0BX66"/>
<gene>
    <name evidence="1" type="ORF">DSM19430T_29670</name>
</gene>
<evidence type="ECO:0000313" key="1">
    <source>
        <dbReference type="EMBL" id="GFM38283.1"/>
    </source>
</evidence>
<dbReference type="Proteomes" id="UP000503820">
    <property type="component" value="Unassembled WGS sequence"/>
</dbReference>
<reference evidence="1 2" key="1">
    <citation type="submission" date="2020-05" db="EMBL/GenBank/DDBJ databases">
        <title>Draft genome sequence of Desulfovibrio psychrotolerans JS1T.</title>
        <authorList>
            <person name="Ueno A."/>
            <person name="Tamazawa S."/>
            <person name="Tamamura S."/>
            <person name="Murakami T."/>
            <person name="Kiyama T."/>
            <person name="Inomata H."/>
            <person name="Amano Y."/>
            <person name="Miyakawa K."/>
            <person name="Tamaki H."/>
            <person name="Naganuma T."/>
            <person name="Kaneko K."/>
        </authorList>
    </citation>
    <scope>NUCLEOTIDE SEQUENCE [LARGE SCALE GENOMIC DNA]</scope>
    <source>
        <strain evidence="1 2">JS1</strain>
    </source>
</reference>
<proteinExistence type="predicted"/>
<keyword evidence="2" id="KW-1185">Reference proteome</keyword>